<reference evidence="2" key="1">
    <citation type="journal article" date="2019" name="Int. J. Syst. Evol. Microbiol.">
        <title>The Global Catalogue of Microorganisms (GCM) 10K type strain sequencing project: providing services to taxonomists for standard genome sequencing and annotation.</title>
        <authorList>
            <consortium name="The Broad Institute Genomics Platform"/>
            <consortium name="The Broad Institute Genome Sequencing Center for Infectious Disease"/>
            <person name="Wu L."/>
            <person name="Ma J."/>
        </authorList>
    </citation>
    <scope>NUCLEOTIDE SEQUENCE [LARGE SCALE GENOMIC DNA]</scope>
    <source>
        <strain evidence="2">JCM 17917</strain>
    </source>
</reference>
<evidence type="ECO:0000313" key="1">
    <source>
        <dbReference type="EMBL" id="GAA4316604.1"/>
    </source>
</evidence>
<name>A0ABP8G421_9BACT</name>
<keyword evidence="2" id="KW-1185">Reference proteome</keyword>
<evidence type="ECO:0000313" key="2">
    <source>
        <dbReference type="Proteomes" id="UP001501844"/>
    </source>
</evidence>
<dbReference type="Proteomes" id="UP001501844">
    <property type="component" value="Unassembled WGS sequence"/>
</dbReference>
<dbReference type="RefSeq" id="WP_345169811.1">
    <property type="nucleotide sequence ID" value="NZ_BAABGX010000005.1"/>
</dbReference>
<dbReference type="EMBL" id="BAABGX010000005">
    <property type="protein sequence ID" value="GAA4316604.1"/>
    <property type="molecule type" value="Genomic_DNA"/>
</dbReference>
<sequence length="168" mass="18640">MLDLPCVVRFHSDRIALRAKPDLRNKIIEGQDTRKLRSVVKGILLLEQLGSGEGKKSLLATLNDPREISAAGLGRIRHISTKGKSTFAVLTEHLIPYGDLSSSRFSVAQVSKPFIVRSHRIENGISTHMEIAPLDHLEDFLQGKKVTFTEVTFHDPVVTYVVESGTLL</sequence>
<organism evidence="1 2">
    <name type="scientific">Nibribacter koreensis</name>
    <dbReference type="NCBI Taxonomy" id="1084519"/>
    <lineage>
        <taxon>Bacteria</taxon>
        <taxon>Pseudomonadati</taxon>
        <taxon>Bacteroidota</taxon>
        <taxon>Cytophagia</taxon>
        <taxon>Cytophagales</taxon>
        <taxon>Hymenobacteraceae</taxon>
        <taxon>Nibribacter</taxon>
    </lineage>
</organism>
<accession>A0ABP8G421</accession>
<comment type="caution">
    <text evidence="1">The sequence shown here is derived from an EMBL/GenBank/DDBJ whole genome shotgun (WGS) entry which is preliminary data.</text>
</comment>
<protein>
    <submittedName>
        <fullName evidence="1">Uncharacterized protein</fullName>
    </submittedName>
</protein>
<proteinExistence type="predicted"/>
<gene>
    <name evidence="1" type="ORF">GCM10023183_37850</name>
</gene>